<dbReference type="GeneID" id="80019475"/>
<dbReference type="GO" id="GO:0003676">
    <property type="term" value="F:nucleic acid binding"/>
    <property type="evidence" value="ECO:0007669"/>
    <property type="project" value="InterPro"/>
</dbReference>
<reference evidence="2 3" key="1">
    <citation type="submission" date="2019-05" db="EMBL/GenBank/DDBJ databases">
        <authorList>
            <person name="Kim R."/>
            <person name="Haleblian K.L."/>
            <person name="Torres C.-L.T."/>
            <person name="Chong M.Y."/>
            <person name="Duong K."/>
            <person name="Lee C."/>
            <person name="Lai L.T."/>
            <person name="Ballew A.S."/>
            <person name="Ly A.M."/>
            <person name="Wu S."/>
            <person name="Ngo R.T."/>
            <person name="Freise A.C."/>
            <person name="Reddi K."/>
            <person name="Moberg-Parker J."/>
            <person name="Garlena R.A."/>
            <person name="Russell D.A."/>
            <person name="Pope W.H."/>
            <person name="Jacobs-Sera D."/>
            <person name="Hatfull G.F."/>
        </authorList>
    </citation>
    <scope>NUCLEOTIDE SEQUENCE [LARGE SCALE GENOMIC DNA]</scope>
</reference>
<feature type="domain" description="HNH nuclease" evidence="1">
    <location>
        <begin position="10"/>
        <end position="70"/>
    </location>
</feature>
<organism evidence="2 3">
    <name type="scientific">Mycobacterium phage LilSpotty</name>
    <dbReference type="NCBI Taxonomy" id="2588512"/>
    <lineage>
        <taxon>Viruses</taxon>
        <taxon>Duplodnaviria</taxon>
        <taxon>Heunggongvirae</taxon>
        <taxon>Uroviricota</taxon>
        <taxon>Caudoviricetes</taxon>
        <taxon>Lilspottyvirus</taxon>
        <taxon>Lilspottyvirus lilspotty</taxon>
    </lineage>
</organism>
<protein>
    <submittedName>
        <fullName evidence="2">HNH endonuclease</fullName>
    </submittedName>
</protein>
<gene>
    <name evidence="2" type="primary">85</name>
    <name evidence="2" type="ORF">SEA_LILSPOTTY_85</name>
</gene>
<dbReference type="Gene3D" id="1.10.30.50">
    <property type="match status" value="1"/>
</dbReference>
<evidence type="ECO:0000259" key="1">
    <source>
        <dbReference type="SMART" id="SM00507"/>
    </source>
</evidence>
<dbReference type="Pfam" id="PF01844">
    <property type="entry name" value="HNH"/>
    <property type="match status" value="1"/>
</dbReference>
<dbReference type="RefSeq" id="YP_010754874.1">
    <property type="nucleotide sequence ID" value="NC_073464.1"/>
</dbReference>
<keyword evidence="2" id="KW-0540">Nuclease</keyword>
<name>A0A4Y6EP23_9CAUD</name>
<sequence length="92" mass="10155">MATRNTAIRDRHRKTIARDQPPCGICGQPIDYTLPHDDPWSFVVDHVIPIAAGGPDTLANKQAAHRTCNSVKSDALPDPTGTEWMHVDTPTW</sequence>
<dbReference type="GO" id="GO:0004519">
    <property type="term" value="F:endonuclease activity"/>
    <property type="evidence" value="ECO:0007669"/>
    <property type="project" value="UniProtKB-KW"/>
</dbReference>
<proteinExistence type="predicted"/>
<keyword evidence="3" id="KW-1185">Reference proteome</keyword>
<dbReference type="Proteomes" id="UP000318419">
    <property type="component" value="Genome"/>
</dbReference>
<dbReference type="CDD" id="cd00085">
    <property type="entry name" value="HNHc"/>
    <property type="match status" value="1"/>
</dbReference>
<dbReference type="InterPro" id="IPR002711">
    <property type="entry name" value="HNH"/>
</dbReference>
<accession>A0A4Y6EP23</accession>
<dbReference type="EMBL" id="MK977707">
    <property type="protein sequence ID" value="QDF19817.1"/>
    <property type="molecule type" value="Genomic_DNA"/>
</dbReference>
<dbReference type="KEGG" id="vg:80019475"/>
<evidence type="ECO:0000313" key="2">
    <source>
        <dbReference type="EMBL" id="QDF19817.1"/>
    </source>
</evidence>
<dbReference type="InterPro" id="IPR003615">
    <property type="entry name" value="HNH_nuc"/>
</dbReference>
<keyword evidence="2" id="KW-0255">Endonuclease</keyword>
<evidence type="ECO:0000313" key="3">
    <source>
        <dbReference type="Proteomes" id="UP000318419"/>
    </source>
</evidence>
<keyword evidence="2" id="KW-0378">Hydrolase</keyword>
<dbReference type="GO" id="GO:0008270">
    <property type="term" value="F:zinc ion binding"/>
    <property type="evidence" value="ECO:0007669"/>
    <property type="project" value="InterPro"/>
</dbReference>
<dbReference type="SMART" id="SM00507">
    <property type="entry name" value="HNHc"/>
    <property type="match status" value="1"/>
</dbReference>